<feature type="domain" description="Cytochrome b5 heme-binding" evidence="14">
    <location>
        <begin position="30"/>
        <end position="106"/>
    </location>
</feature>
<dbReference type="InterPro" id="IPR001199">
    <property type="entry name" value="Cyt_B5-like_heme/steroid-bd"/>
</dbReference>
<dbReference type="SMART" id="SM01117">
    <property type="entry name" value="Cyt-b5"/>
    <property type="match status" value="1"/>
</dbReference>
<keyword evidence="7" id="KW-0492">Microsome</keyword>
<evidence type="ECO:0000256" key="7">
    <source>
        <dbReference type="ARBA" id="ARBA00022848"/>
    </source>
</evidence>
<dbReference type="EMBL" id="BTFZ01000012">
    <property type="protein sequence ID" value="GMM37691.1"/>
    <property type="molecule type" value="Genomic_DNA"/>
</dbReference>
<evidence type="ECO:0000256" key="3">
    <source>
        <dbReference type="ARBA" id="ARBA00022617"/>
    </source>
</evidence>
<evidence type="ECO:0000313" key="16">
    <source>
        <dbReference type="Proteomes" id="UP001360560"/>
    </source>
</evidence>
<accession>A0AAV5QSI8</accession>
<name>A0AAV5QSI8_9ASCO</name>
<evidence type="ECO:0000256" key="5">
    <source>
        <dbReference type="ARBA" id="ARBA00022723"/>
    </source>
</evidence>
<evidence type="ECO:0000256" key="9">
    <source>
        <dbReference type="ARBA" id="ARBA00023004"/>
    </source>
</evidence>
<dbReference type="PROSITE" id="PS50255">
    <property type="entry name" value="CYTOCHROME_B5_2"/>
    <property type="match status" value="1"/>
</dbReference>
<keyword evidence="16" id="KW-1185">Reference proteome</keyword>
<dbReference type="PANTHER" id="PTHR19359:SF150">
    <property type="entry name" value="CYTOCHROME B5"/>
    <property type="match status" value="1"/>
</dbReference>
<dbReference type="Gene3D" id="3.10.120.10">
    <property type="entry name" value="Cytochrome b5-like heme/steroid binding domain"/>
    <property type="match status" value="1"/>
</dbReference>
<evidence type="ECO:0000313" key="15">
    <source>
        <dbReference type="EMBL" id="GMM37691.1"/>
    </source>
</evidence>
<dbReference type="InterPro" id="IPR050668">
    <property type="entry name" value="Cytochrome_b5"/>
</dbReference>
<comment type="caution">
    <text evidence="15">The sequence shown here is derived from an EMBL/GenBank/DDBJ whole genome shotgun (WGS) entry which is preliminary data.</text>
</comment>
<organism evidence="15 16">
    <name type="scientific">Saccharomycopsis crataegensis</name>
    <dbReference type="NCBI Taxonomy" id="43959"/>
    <lineage>
        <taxon>Eukaryota</taxon>
        <taxon>Fungi</taxon>
        <taxon>Dikarya</taxon>
        <taxon>Ascomycota</taxon>
        <taxon>Saccharomycotina</taxon>
        <taxon>Saccharomycetes</taxon>
        <taxon>Saccharomycopsidaceae</taxon>
        <taxon>Saccharomycopsis</taxon>
    </lineage>
</organism>
<proteinExistence type="inferred from homology"/>
<dbReference type="InterPro" id="IPR036400">
    <property type="entry name" value="Cyt_B5-like_heme/steroid_sf"/>
</dbReference>
<dbReference type="GO" id="GO:0005789">
    <property type="term" value="C:endoplasmic reticulum membrane"/>
    <property type="evidence" value="ECO:0007669"/>
    <property type="project" value="UniProtKB-SubCell"/>
</dbReference>
<keyword evidence="2" id="KW-0813">Transport</keyword>
<dbReference type="GeneID" id="90075666"/>
<dbReference type="GO" id="GO:0020037">
    <property type="term" value="F:heme binding"/>
    <property type="evidence" value="ECO:0007669"/>
    <property type="project" value="UniProtKB-UniRule"/>
</dbReference>
<keyword evidence="8" id="KW-0249">Electron transport</keyword>
<dbReference type="FunFam" id="3.10.120.10:FF:000002">
    <property type="entry name" value="Cytochrome b5 type B"/>
    <property type="match status" value="1"/>
</dbReference>
<keyword evidence="4 13" id="KW-0812">Transmembrane</keyword>
<dbReference type="RefSeq" id="XP_064854687.1">
    <property type="nucleotide sequence ID" value="XM_064998615.1"/>
</dbReference>
<dbReference type="InterPro" id="IPR018506">
    <property type="entry name" value="Cyt_B5_heme-BS"/>
</dbReference>
<evidence type="ECO:0000256" key="10">
    <source>
        <dbReference type="ARBA" id="ARBA00023136"/>
    </source>
</evidence>
<keyword evidence="3 13" id="KW-0349">Heme</keyword>
<dbReference type="Pfam" id="PF00173">
    <property type="entry name" value="Cyt-b5"/>
    <property type="match status" value="1"/>
</dbReference>
<comment type="subcellular location">
    <subcellularLocation>
        <location evidence="1">Endoplasmic reticulum membrane</location>
        <topology evidence="1">Single-pass membrane protein</topology>
        <orientation evidence="1">Cytoplasmic side</orientation>
    </subcellularLocation>
    <subcellularLocation>
        <location evidence="11">Microsome membrane</location>
        <topology evidence="11">Single-pass membrane protein</topology>
        <orientation evidence="11">Cytoplasmic side</orientation>
    </subcellularLocation>
</comment>
<keyword evidence="10 13" id="KW-0472">Membrane</keyword>
<comment type="similarity">
    <text evidence="12 13">Belongs to the cytochrome b5 family.</text>
</comment>
<evidence type="ECO:0000259" key="14">
    <source>
        <dbReference type="PROSITE" id="PS50255"/>
    </source>
</evidence>
<evidence type="ECO:0000256" key="1">
    <source>
        <dbReference type="ARBA" id="ARBA00004131"/>
    </source>
</evidence>
<protein>
    <recommendedName>
        <fullName evidence="14">Cytochrome b5 heme-binding domain-containing protein</fullName>
    </recommendedName>
</protein>
<evidence type="ECO:0000256" key="2">
    <source>
        <dbReference type="ARBA" id="ARBA00022448"/>
    </source>
</evidence>
<evidence type="ECO:0000256" key="12">
    <source>
        <dbReference type="ARBA" id="ARBA00038168"/>
    </source>
</evidence>
<evidence type="ECO:0000256" key="11">
    <source>
        <dbReference type="ARBA" id="ARBA00037877"/>
    </source>
</evidence>
<keyword evidence="5 13" id="KW-0479">Metal-binding</keyword>
<gene>
    <name evidence="15" type="ORF">DASC09_050160</name>
</gene>
<dbReference type="AlphaFoldDB" id="A0AAV5QSI8"/>
<dbReference type="Proteomes" id="UP001360560">
    <property type="component" value="Unassembled WGS sequence"/>
</dbReference>
<evidence type="ECO:0000256" key="13">
    <source>
        <dbReference type="RuleBase" id="RU362121"/>
    </source>
</evidence>
<dbReference type="PROSITE" id="PS00191">
    <property type="entry name" value="CYTOCHROME_B5_1"/>
    <property type="match status" value="1"/>
</dbReference>
<evidence type="ECO:0000256" key="8">
    <source>
        <dbReference type="ARBA" id="ARBA00022982"/>
    </source>
</evidence>
<evidence type="ECO:0000256" key="6">
    <source>
        <dbReference type="ARBA" id="ARBA00022824"/>
    </source>
</evidence>
<reference evidence="15 16" key="1">
    <citation type="journal article" date="2023" name="Elife">
        <title>Identification of key yeast species and microbe-microbe interactions impacting larval growth of Drosophila in the wild.</title>
        <authorList>
            <person name="Mure A."/>
            <person name="Sugiura Y."/>
            <person name="Maeda R."/>
            <person name="Honda K."/>
            <person name="Sakurai N."/>
            <person name="Takahashi Y."/>
            <person name="Watada M."/>
            <person name="Katoh T."/>
            <person name="Gotoh A."/>
            <person name="Gotoh Y."/>
            <person name="Taniguchi I."/>
            <person name="Nakamura K."/>
            <person name="Hayashi T."/>
            <person name="Katayama T."/>
            <person name="Uemura T."/>
            <person name="Hattori Y."/>
        </authorList>
    </citation>
    <scope>NUCLEOTIDE SEQUENCE [LARGE SCALE GENOMIC DNA]</scope>
    <source>
        <strain evidence="15 16">SC-9</strain>
    </source>
</reference>
<evidence type="ECO:0000256" key="4">
    <source>
        <dbReference type="ARBA" id="ARBA00022692"/>
    </source>
</evidence>
<keyword evidence="9 13" id="KW-0408">Iron</keyword>
<feature type="transmembrane region" description="Helical" evidence="13">
    <location>
        <begin position="212"/>
        <end position="230"/>
    </location>
</feature>
<dbReference type="PANTHER" id="PTHR19359">
    <property type="entry name" value="CYTOCHROME B5"/>
    <property type="match status" value="1"/>
</dbReference>
<dbReference type="SUPFAM" id="SSF55856">
    <property type="entry name" value="Cytochrome b5-like heme/steroid binding domain"/>
    <property type="match status" value="1"/>
</dbReference>
<dbReference type="PRINTS" id="PR00363">
    <property type="entry name" value="CYTOCHROMEB5"/>
</dbReference>
<dbReference type="GO" id="GO:0046872">
    <property type="term" value="F:metal ion binding"/>
    <property type="evidence" value="ECO:0007669"/>
    <property type="project" value="UniProtKB-UniRule"/>
</dbReference>
<keyword evidence="13" id="KW-1133">Transmembrane helix</keyword>
<sequence>MLIMSSWFFKTSNGNTPSTKPKPPLRRQAAPKFTLKDVSNHKTQDDLWMVIHNRVYDVTPFISRHPGGVEVLIDCAGVDATEYFEDVGHSEDSKMMLRPLYKGELVDSDRVAANEEPEIIQKDNADHHHQNNNNNNHNNNSTVNHQYMWSYGGMALRMLQNAINIRSTKEEEEKIRRVLHSGGYVNSVHHRTEKKRKKKRNRRKTFFLREKTSFLLLSIALLSALVFLYLQQRKWR</sequence>
<keyword evidence="6" id="KW-0256">Endoplasmic reticulum</keyword>